<accession>A0A653CRT9</accession>
<evidence type="ECO:0000256" key="1">
    <source>
        <dbReference type="SAM" id="MobiDB-lite"/>
    </source>
</evidence>
<organism evidence="2 3">
    <name type="scientific">Callosobruchus maculatus</name>
    <name type="common">Southern cowpea weevil</name>
    <name type="synonym">Pulse bruchid</name>
    <dbReference type="NCBI Taxonomy" id="64391"/>
    <lineage>
        <taxon>Eukaryota</taxon>
        <taxon>Metazoa</taxon>
        <taxon>Ecdysozoa</taxon>
        <taxon>Arthropoda</taxon>
        <taxon>Hexapoda</taxon>
        <taxon>Insecta</taxon>
        <taxon>Pterygota</taxon>
        <taxon>Neoptera</taxon>
        <taxon>Endopterygota</taxon>
        <taxon>Coleoptera</taxon>
        <taxon>Polyphaga</taxon>
        <taxon>Cucujiformia</taxon>
        <taxon>Chrysomeloidea</taxon>
        <taxon>Chrysomelidae</taxon>
        <taxon>Bruchinae</taxon>
        <taxon>Bruchini</taxon>
        <taxon>Callosobruchus</taxon>
    </lineage>
</organism>
<gene>
    <name evidence="2" type="ORF">CALMAC_LOCUS10911</name>
</gene>
<proteinExistence type="predicted"/>
<protein>
    <submittedName>
        <fullName evidence="2">Uncharacterized protein</fullName>
    </submittedName>
</protein>
<sequence length="97" mass="11026">MFVNRKKRSVKWVHEGEGKAEAKESETSSSETKKDILHLVMNPCGQLLDINAARRHGYNCEPALSPQVCQKIVQDLNSPKGKAFELFWQQVLKNSDK</sequence>
<dbReference type="EMBL" id="CAACVG010008480">
    <property type="protein sequence ID" value="VEN49997.1"/>
    <property type="molecule type" value="Genomic_DNA"/>
</dbReference>
<evidence type="ECO:0000313" key="2">
    <source>
        <dbReference type="EMBL" id="VEN49997.1"/>
    </source>
</evidence>
<feature type="compositionally biased region" description="Basic and acidic residues" evidence="1">
    <location>
        <begin position="12"/>
        <end position="32"/>
    </location>
</feature>
<name>A0A653CRT9_CALMS</name>
<dbReference type="OrthoDB" id="300641at2759"/>
<feature type="compositionally biased region" description="Basic residues" evidence="1">
    <location>
        <begin position="1"/>
        <end position="11"/>
    </location>
</feature>
<keyword evidence="3" id="KW-1185">Reference proteome</keyword>
<feature type="region of interest" description="Disordered" evidence="1">
    <location>
        <begin position="1"/>
        <end position="32"/>
    </location>
</feature>
<dbReference type="Proteomes" id="UP000410492">
    <property type="component" value="Unassembled WGS sequence"/>
</dbReference>
<reference evidence="2 3" key="1">
    <citation type="submission" date="2019-01" db="EMBL/GenBank/DDBJ databases">
        <authorList>
            <person name="Sayadi A."/>
        </authorList>
    </citation>
    <scope>NUCLEOTIDE SEQUENCE [LARGE SCALE GENOMIC DNA]</scope>
</reference>
<evidence type="ECO:0000313" key="3">
    <source>
        <dbReference type="Proteomes" id="UP000410492"/>
    </source>
</evidence>
<dbReference type="AlphaFoldDB" id="A0A653CRT9"/>